<dbReference type="Gene3D" id="2.120.10.30">
    <property type="entry name" value="TolB, C-terminal domain"/>
    <property type="match status" value="1"/>
</dbReference>
<dbReference type="InterPro" id="IPR050585">
    <property type="entry name" value="Xaa-Pro_dipeptidyl-ppase/CocE"/>
</dbReference>
<protein>
    <submittedName>
        <fullName evidence="2">Peptidase</fullName>
    </submittedName>
</protein>
<evidence type="ECO:0000313" key="3">
    <source>
        <dbReference type="Proteomes" id="UP000217838"/>
    </source>
</evidence>
<dbReference type="AlphaFoldDB" id="A0A2A4YMS5"/>
<gene>
    <name evidence="2" type="ORF">COB11_00550</name>
</gene>
<dbReference type="GO" id="GO:0006508">
    <property type="term" value="P:proteolysis"/>
    <property type="evidence" value="ECO:0007669"/>
    <property type="project" value="InterPro"/>
</dbReference>
<dbReference type="InterPro" id="IPR029058">
    <property type="entry name" value="AB_hydrolase_fold"/>
</dbReference>
<comment type="caution">
    <text evidence="2">The sequence shown here is derived from an EMBL/GenBank/DDBJ whole genome shotgun (WGS) entry which is preliminary data.</text>
</comment>
<dbReference type="Proteomes" id="UP000217838">
    <property type="component" value="Unassembled WGS sequence"/>
</dbReference>
<accession>A0A2A4YMS5</accession>
<dbReference type="SUPFAM" id="SSF53474">
    <property type="entry name" value="alpha/beta-Hydrolases"/>
    <property type="match status" value="1"/>
</dbReference>
<sequence>MVTKSPYGTWKSPLSPDSLIQDSFRFSFMHVANERILFGEGRPKEKGRTALVEVGFNKKQKDLLPKEYNMRTQVHEYGGKSFTMHENAVYFVNLKDQDIYKIETDSTIHRITKQEHFRFADLCVSPDGRFLFCVAESHESKKVENMLVRVCLSSNEIEIIATGYDFYSSVVVSPDAKRIAWFSWNQPNMPWDETELFIADISDKKGLTNVTLVATEASCIHPQFSKDNTLYFISDSSGYWNLYTYKEETIHPVYPIDVEFGAPCWVFGMMRYVFLETGHIACIGTKKAVDSLYIIDPHSKKIVRIDTPFTQFSDLYVSNDLLVFHAASPTQPSCIATYNLKNKEIHVLKEFSSCPLDIEDISIPVAISFPTEGGKTAYGFYYPPTNKNYLGLDDEKPPVIVNCHGGPSSHVSPVLQMKHLFYTTRGFGVFELNYSGSTGYGSEYRNRLKRNWGVVDLHDCENLARYLKKKGLVDPEKLIIKGGSAGGYSVLCALTYLDSYKAGACYYGVADMEALAKDTHKFEAKYLDLIVGSYPKDKKTYIERSPIHHCEKLSCPIIFFQGTEDKCVPPEQSDMMVQALRDKKIPVSYLLFKGEGHGFRMAESIKASIEAELYFFSKIFNFTPADKLKKIKIDNLP</sequence>
<reference evidence="3" key="1">
    <citation type="submission" date="2017-08" db="EMBL/GenBank/DDBJ databases">
        <title>A dynamic microbial community with high functional redundancy inhabits the cold, oxic subseafloor aquifer.</title>
        <authorList>
            <person name="Tully B.J."/>
            <person name="Wheat C.G."/>
            <person name="Glazer B.T."/>
            <person name="Huber J.A."/>
        </authorList>
    </citation>
    <scope>NUCLEOTIDE SEQUENCE [LARGE SCALE GENOMIC DNA]</scope>
</reference>
<name>A0A2A4YMS5_UNCAE</name>
<evidence type="ECO:0000259" key="1">
    <source>
        <dbReference type="Pfam" id="PF00326"/>
    </source>
</evidence>
<dbReference type="InterPro" id="IPR001375">
    <property type="entry name" value="Peptidase_S9_cat"/>
</dbReference>
<dbReference type="SUPFAM" id="SSF82171">
    <property type="entry name" value="DPP6 N-terminal domain-like"/>
    <property type="match status" value="1"/>
</dbReference>
<organism evidence="2 3">
    <name type="scientific">Aerophobetes bacterium</name>
    <dbReference type="NCBI Taxonomy" id="2030807"/>
    <lineage>
        <taxon>Bacteria</taxon>
        <taxon>Candidatus Aerophobota</taxon>
    </lineage>
</organism>
<dbReference type="Gene3D" id="3.40.50.1820">
    <property type="entry name" value="alpha/beta hydrolase"/>
    <property type="match status" value="1"/>
</dbReference>
<dbReference type="GO" id="GO:0008236">
    <property type="term" value="F:serine-type peptidase activity"/>
    <property type="evidence" value="ECO:0007669"/>
    <property type="project" value="InterPro"/>
</dbReference>
<dbReference type="PANTHER" id="PTHR43056">
    <property type="entry name" value="PEPTIDASE S9 PROLYL OLIGOPEPTIDASE"/>
    <property type="match status" value="1"/>
</dbReference>
<dbReference type="InterPro" id="IPR011042">
    <property type="entry name" value="6-blade_b-propeller_TolB-like"/>
</dbReference>
<dbReference type="EMBL" id="NVUU01000004">
    <property type="protein sequence ID" value="PCI96001.1"/>
    <property type="molecule type" value="Genomic_DNA"/>
</dbReference>
<proteinExistence type="predicted"/>
<dbReference type="Pfam" id="PF00326">
    <property type="entry name" value="Peptidase_S9"/>
    <property type="match status" value="1"/>
</dbReference>
<dbReference type="PANTHER" id="PTHR43056:SF5">
    <property type="entry name" value="PEPTIDASE S9 PROLYL OLIGOPEPTIDASE CATALYTIC DOMAIN-CONTAINING PROTEIN"/>
    <property type="match status" value="1"/>
</dbReference>
<feature type="domain" description="Peptidase S9 prolyl oligopeptidase catalytic" evidence="1">
    <location>
        <begin position="421"/>
        <end position="621"/>
    </location>
</feature>
<evidence type="ECO:0000313" key="2">
    <source>
        <dbReference type="EMBL" id="PCI96001.1"/>
    </source>
</evidence>